<protein>
    <submittedName>
        <fullName evidence="2">Uncharacterized protein</fullName>
    </submittedName>
</protein>
<evidence type="ECO:0000313" key="2">
    <source>
        <dbReference type="EMBL" id="CAA9578984.1"/>
    </source>
</evidence>
<feature type="compositionally biased region" description="Basic and acidic residues" evidence="1">
    <location>
        <begin position="48"/>
        <end position="58"/>
    </location>
</feature>
<feature type="non-terminal residue" evidence="2">
    <location>
        <position position="74"/>
    </location>
</feature>
<dbReference type="AlphaFoldDB" id="A0A6J4VL38"/>
<reference evidence="2" key="1">
    <citation type="submission" date="2020-02" db="EMBL/GenBank/DDBJ databases">
        <authorList>
            <person name="Meier V. D."/>
        </authorList>
    </citation>
    <scope>NUCLEOTIDE SEQUENCE</scope>
    <source>
        <strain evidence="2">AVDCRST_MAG18</strain>
    </source>
</reference>
<name>A0A6J4VL38_9BACT</name>
<feature type="non-terminal residue" evidence="2">
    <location>
        <position position="1"/>
    </location>
</feature>
<dbReference type="EMBL" id="CADCWN010000219">
    <property type="protein sequence ID" value="CAA9578984.1"/>
    <property type="molecule type" value="Genomic_DNA"/>
</dbReference>
<gene>
    <name evidence="2" type="ORF">AVDCRST_MAG18-2887</name>
</gene>
<proteinExistence type="predicted"/>
<feature type="compositionally biased region" description="Low complexity" evidence="1">
    <location>
        <begin position="21"/>
        <end position="32"/>
    </location>
</feature>
<feature type="region of interest" description="Disordered" evidence="1">
    <location>
        <begin position="15"/>
        <end position="74"/>
    </location>
</feature>
<accession>A0A6J4VL38</accession>
<sequence>VVEWRGRVRQIPRYRDELGQRTRVPSSTRPRPWFSVSCRSHGPIARHRGSEANADRPHPVPAPAQPTPADRCSL</sequence>
<organism evidence="2">
    <name type="scientific">uncultured Thermomicrobiales bacterium</name>
    <dbReference type="NCBI Taxonomy" id="1645740"/>
    <lineage>
        <taxon>Bacteria</taxon>
        <taxon>Pseudomonadati</taxon>
        <taxon>Thermomicrobiota</taxon>
        <taxon>Thermomicrobia</taxon>
        <taxon>Thermomicrobiales</taxon>
        <taxon>environmental samples</taxon>
    </lineage>
</organism>
<evidence type="ECO:0000256" key="1">
    <source>
        <dbReference type="SAM" id="MobiDB-lite"/>
    </source>
</evidence>